<dbReference type="Gene3D" id="1.10.260.40">
    <property type="entry name" value="lambda repressor-like DNA-binding domains"/>
    <property type="match status" value="1"/>
</dbReference>
<evidence type="ECO:0000313" key="3">
    <source>
        <dbReference type="EMBL" id="MFD1548880.1"/>
    </source>
</evidence>
<keyword evidence="4" id="KW-1185">Reference proteome</keyword>
<sequence length="103" mass="11540">MQNAISKLVSQKRRALDLTIEKLAEKAGVSVSLISRIERGEFENISLKKLQSIASALNLKLSDFFTDESLTGIHTLELIAYLKSLPENQREIVSESILKILKL</sequence>
<dbReference type="InterPro" id="IPR050807">
    <property type="entry name" value="TransReg_Diox_bact_type"/>
</dbReference>
<dbReference type="SMART" id="SM00530">
    <property type="entry name" value="HTH_XRE"/>
    <property type="match status" value="1"/>
</dbReference>
<dbReference type="PROSITE" id="PS50943">
    <property type="entry name" value="HTH_CROC1"/>
    <property type="match status" value="1"/>
</dbReference>
<comment type="caution">
    <text evidence="3">The sequence shown here is derived from an EMBL/GenBank/DDBJ whole genome shotgun (WGS) entry which is preliminary data.</text>
</comment>
<evidence type="ECO:0000313" key="4">
    <source>
        <dbReference type="Proteomes" id="UP001597195"/>
    </source>
</evidence>
<proteinExistence type="predicted"/>
<name>A0ABW4H291_9LACO</name>
<dbReference type="PANTHER" id="PTHR46797">
    <property type="entry name" value="HTH-TYPE TRANSCRIPTIONAL REGULATOR"/>
    <property type="match status" value="1"/>
</dbReference>
<dbReference type="InterPro" id="IPR001387">
    <property type="entry name" value="Cro/C1-type_HTH"/>
</dbReference>
<dbReference type="Pfam" id="PF01381">
    <property type="entry name" value="HTH_3"/>
    <property type="match status" value="1"/>
</dbReference>
<dbReference type="Proteomes" id="UP001597195">
    <property type="component" value="Unassembled WGS sequence"/>
</dbReference>
<dbReference type="CDD" id="cd00093">
    <property type="entry name" value="HTH_XRE"/>
    <property type="match status" value="1"/>
</dbReference>
<protein>
    <submittedName>
        <fullName evidence="3">Helix-turn-helix domain-containing protein</fullName>
    </submittedName>
</protein>
<gene>
    <name evidence="3" type="ORF">ACFQ5T_04170</name>
</gene>
<reference evidence="4" key="1">
    <citation type="journal article" date="2019" name="Int. J. Syst. Evol. Microbiol.">
        <title>The Global Catalogue of Microorganisms (GCM) 10K type strain sequencing project: providing services to taxonomists for standard genome sequencing and annotation.</title>
        <authorList>
            <consortium name="The Broad Institute Genomics Platform"/>
            <consortium name="The Broad Institute Genome Sequencing Center for Infectious Disease"/>
            <person name="Wu L."/>
            <person name="Ma J."/>
        </authorList>
    </citation>
    <scope>NUCLEOTIDE SEQUENCE [LARGE SCALE GENOMIC DNA]</scope>
    <source>
        <strain evidence="4">CCM 8906</strain>
    </source>
</reference>
<dbReference type="RefSeq" id="WP_125700498.1">
    <property type="nucleotide sequence ID" value="NZ_JBHTOM010000004.1"/>
</dbReference>
<dbReference type="SUPFAM" id="SSF47413">
    <property type="entry name" value="lambda repressor-like DNA-binding domains"/>
    <property type="match status" value="1"/>
</dbReference>
<dbReference type="PANTHER" id="PTHR46797:SF19">
    <property type="entry name" value="BLL2473 PROTEIN"/>
    <property type="match status" value="1"/>
</dbReference>
<evidence type="ECO:0000259" key="2">
    <source>
        <dbReference type="PROSITE" id="PS50943"/>
    </source>
</evidence>
<evidence type="ECO:0000256" key="1">
    <source>
        <dbReference type="ARBA" id="ARBA00023125"/>
    </source>
</evidence>
<accession>A0ABW4H291</accession>
<organism evidence="3 4">
    <name type="scientific">Levilactobacillus fuyuanensis</name>
    <dbReference type="NCBI Taxonomy" id="2486022"/>
    <lineage>
        <taxon>Bacteria</taxon>
        <taxon>Bacillati</taxon>
        <taxon>Bacillota</taxon>
        <taxon>Bacilli</taxon>
        <taxon>Lactobacillales</taxon>
        <taxon>Lactobacillaceae</taxon>
        <taxon>Levilactobacillus</taxon>
    </lineage>
</organism>
<feature type="domain" description="HTH cro/C1-type" evidence="2">
    <location>
        <begin position="9"/>
        <end position="64"/>
    </location>
</feature>
<keyword evidence="1" id="KW-0238">DNA-binding</keyword>
<dbReference type="EMBL" id="JBHTOM010000004">
    <property type="protein sequence ID" value="MFD1548880.1"/>
    <property type="molecule type" value="Genomic_DNA"/>
</dbReference>
<dbReference type="InterPro" id="IPR010982">
    <property type="entry name" value="Lambda_DNA-bd_dom_sf"/>
</dbReference>